<dbReference type="AlphaFoldDB" id="A0A4R3L5S8"/>
<dbReference type="RefSeq" id="WP_123520630.1">
    <property type="nucleotide sequence ID" value="NZ_JBHLWF010000021.1"/>
</dbReference>
<proteinExistence type="predicted"/>
<evidence type="ECO:0000313" key="1">
    <source>
        <dbReference type="EMBL" id="TCS94345.1"/>
    </source>
</evidence>
<dbReference type="Gene3D" id="3.30.450.30">
    <property type="entry name" value="Dynein light chain 2a, cytoplasmic"/>
    <property type="match status" value="1"/>
</dbReference>
<dbReference type="SUPFAM" id="SSF103196">
    <property type="entry name" value="Roadblock/LC7 domain"/>
    <property type="match status" value="1"/>
</dbReference>
<comment type="caution">
    <text evidence="1">The sequence shown here is derived from an EMBL/GenBank/DDBJ whole genome shotgun (WGS) entry which is preliminary data.</text>
</comment>
<name>A0A4R3L5S8_9GAMM</name>
<evidence type="ECO:0000313" key="2">
    <source>
        <dbReference type="Proteomes" id="UP000294599"/>
    </source>
</evidence>
<evidence type="ECO:0008006" key="3">
    <source>
        <dbReference type="Google" id="ProtNLM"/>
    </source>
</evidence>
<organism evidence="1 2">
    <name type="scientific">Pseudofulvimonas gallinarii</name>
    <dbReference type="NCBI Taxonomy" id="634155"/>
    <lineage>
        <taxon>Bacteria</taxon>
        <taxon>Pseudomonadati</taxon>
        <taxon>Pseudomonadota</taxon>
        <taxon>Gammaproteobacteria</taxon>
        <taxon>Lysobacterales</taxon>
        <taxon>Rhodanobacteraceae</taxon>
        <taxon>Pseudofulvimonas</taxon>
    </lineage>
</organism>
<sequence length="156" mass="16204">MATKKKPDLAAGRRLLASAAFKARCEGVLEGWLGRHPDIDVLSVSSVDGRNVVCIQRGESQPGRIAALSATLMSVSESLSLEVGGEGVDHALLALKQGVVVSRRLADRTGIFTLSLFGSTQLNLALALRAAIDVADALVGVIDSEIETPSLAVSVA</sequence>
<accession>A0A4R3L5S8</accession>
<dbReference type="Proteomes" id="UP000294599">
    <property type="component" value="Unassembled WGS sequence"/>
</dbReference>
<keyword evidence="2" id="KW-1185">Reference proteome</keyword>
<dbReference type="EMBL" id="SMAF01000023">
    <property type="protein sequence ID" value="TCS94345.1"/>
    <property type="molecule type" value="Genomic_DNA"/>
</dbReference>
<reference evidence="1 2" key="1">
    <citation type="submission" date="2019-03" db="EMBL/GenBank/DDBJ databases">
        <title>Genomic Encyclopedia of Type Strains, Phase IV (KMG-IV): sequencing the most valuable type-strain genomes for metagenomic binning, comparative biology and taxonomic classification.</title>
        <authorList>
            <person name="Goeker M."/>
        </authorList>
    </citation>
    <scope>NUCLEOTIDE SEQUENCE [LARGE SCALE GENOMIC DNA]</scope>
    <source>
        <strain evidence="1 2">DSM 21944</strain>
    </source>
</reference>
<protein>
    <recommendedName>
        <fullName evidence="3">Roadblock/LAMTOR2 domain-containing protein</fullName>
    </recommendedName>
</protein>
<gene>
    <name evidence="1" type="ORF">EDC25_12315</name>
</gene>